<gene>
    <name evidence="2" type="ORF">GSF22_29780</name>
</gene>
<protein>
    <submittedName>
        <fullName evidence="2">Uncharacterized protein</fullName>
    </submittedName>
</protein>
<accession>A0ABS3W035</accession>
<organism evidence="2 3">
    <name type="scientific">Micromonospora echinofusca</name>
    <dbReference type="NCBI Taxonomy" id="47858"/>
    <lineage>
        <taxon>Bacteria</taxon>
        <taxon>Bacillati</taxon>
        <taxon>Actinomycetota</taxon>
        <taxon>Actinomycetes</taxon>
        <taxon>Micromonosporales</taxon>
        <taxon>Micromonosporaceae</taxon>
        <taxon>Micromonospora</taxon>
    </lineage>
</organism>
<evidence type="ECO:0000313" key="3">
    <source>
        <dbReference type="Proteomes" id="UP000823521"/>
    </source>
</evidence>
<feature type="non-terminal residue" evidence="2">
    <location>
        <position position="63"/>
    </location>
</feature>
<dbReference type="Proteomes" id="UP000823521">
    <property type="component" value="Unassembled WGS sequence"/>
</dbReference>
<reference evidence="2 3" key="1">
    <citation type="submission" date="2019-12" db="EMBL/GenBank/DDBJ databases">
        <title>Whole genome sequencing of endophytic Actinobacterium Micromonospora sp. MPMI6T.</title>
        <authorList>
            <person name="Evv R."/>
            <person name="Podile A.R."/>
        </authorList>
    </citation>
    <scope>NUCLEOTIDE SEQUENCE [LARGE SCALE GENOMIC DNA]</scope>
    <source>
        <strain evidence="2 3">MPMI6</strain>
    </source>
</reference>
<sequence>MHRPPPQPTTDPGTPVRRDGAQVGAGPVDLGHHGDAEVGAGPVDLSHHGDAEVGAGLVDLAVN</sequence>
<name>A0ABS3W035_MICEH</name>
<comment type="caution">
    <text evidence="2">The sequence shown here is derived from an EMBL/GenBank/DDBJ whole genome shotgun (WGS) entry which is preliminary data.</text>
</comment>
<evidence type="ECO:0000256" key="1">
    <source>
        <dbReference type="SAM" id="MobiDB-lite"/>
    </source>
</evidence>
<evidence type="ECO:0000313" key="2">
    <source>
        <dbReference type="EMBL" id="MBO4210152.1"/>
    </source>
</evidence>
<feature type="region of interest" description="Disordered" evidence="1">
    <location>
        <begin position="1"/>
        <end position="63"/>
    </location>
</feature>
<dbReference type="EMBL" id="WVUH01000415">
    <property type="protein sequence ID" value="MBO4210152.1"/>
    <property type="molecule type" value="Genomic_DNA"/>
</dbReference>
<proteinExistence type="predicted"/>
<keyword evidence="3" id="KW-1185">Reference proteome</keyword>